<accession>C2EFC2</accession>
<evidence type="ECO:0008006" key="4">
    <source>
        <dbReference type="Google" id="ProtNLM"/>
    </source>
</evidence>
<evidence type="ECO:0000256" key="1">
    <source>
        <dbReference type="SAM" id="Phobius"/>
    </source>
</evidence>
<dbReference type="HOGENOM" id="CLU_1439447_0_0_9"/>
<dbReference type="AlphaFoldDB" id="C2EFC2"/>
<dbReference type="InterPro" id="IPR027607">
    <property type="entry name" value="Surf_Exclu_SEC10/PgrA"/>
</dbReference>
<dbReference type="RefSeq" id="WP_003700182.1">
    <property type="nucleotide sequence ID" value="NZ_AYYT01000001.1"/>
</dbReference>
<organism evidence="2 3">
    <name type="scientific">Ligilactobacillus salivarius DSM 20555 = ATCC 11741</name>
    <dbReference type="NCBI Taxonomy" id="1423799"/>
    <lineage>
        <taxon>Bacteria</taxon>
        <taxon>Bacillati</taxon>
        <taxon>Bacillota</taxon>
        <taxon>Bacilli</taxon>
        <taxon>Lactobacillales</taxon>
        <taxon>Lactobacillaceae</taxon>
        <taxon>Ligilactobacillus</taxon>
    </lineage>
</organism>
<protein>
    <recommendedName>
        <fullName evidence="4">SCP domain-containing protein</fullName>
    </recommendedName>
</protein>
<proteinExistence type="predicted"/>
<reference evidence="2 3" key="1">
    <citation type="submission" date="2009-01" db="EMBL/GenBank/DDBJ databases">
        <authorList>
            <person name="Qin X."/>
            <person name="Bachman B."/>
            <person name="Battles P."/>
            <person name="Bell A."/>
            <person name="Bess C."/>
            <person name="Bickham C."/>
            <person name="Chaboub L."/>
            <person name="Chen D."/>
            <person name="Coyle M."/>
            <person name="Deiros D.R."/>
            <person name="Dinh H."/>
            <person name="Forbes L."/>
            <person name="Fowler G."/>
            <person name="Francisco L."/>
            <person name="Fu Q."/>
            <person name="Gubbala S."/>
            <person name="Hale W."/>
            <person name="Han Y."/>
            <person name="Hemphill L."/>
            <person name="Highlander S.K."/>
            <person name="Hirani K."/>
            <person name="Hogues M."/>
            <person name="Jackson L."/>
            <person name="Jakkamsetti A."/>
            <person name="Javaid M."/>
            <person name="Jiang H."/>
            <person name="Korchina V."/>
            <person name="Kovar C."/>
            <person name="Lara F."/>
            <person name="Lee S."/>
            <person name="Mata R."/>
            <person name="Mathew T."/>
            <person name="Moen C."/>
            <person name="Morales K."/>
            <person name="Munidasa M."/>
            <person name="Nazareth L."/>
            <person name="Ngo R."/>
            <person name="Nguyen L."/>
            <person name="Okwuonu G."/>
            <person name="Ongeri F."/>
            <person name="Patil S."/>
            <person name="Petrosino J."/>
            <person name="Pham C."/>
            <person name="Pham P."/>
            <person name="Pu L.-L."/>
            <person name="Puazo M."/>
            <person name="Raj R."/>
            <person name="Reid J."/>
            <person name="Rouhana J."/>
            <person name="Saada N."/>
            <person name="Shang Y."/>
            <person name="Simmons D."/>
            <person name="Thornton R."/>
            <person name="Warren J."/>
            <person name="Weissenberger G."/>
            <person name="Zhang J."/>
            <person name="Zhang L."/>
            <person name="Zhou C."/>
            <person name="Zhu D."/>
            <person name="Muzny D."/>
            <person name="Worley K."/>
            <person name="Gibbs R."/>
        </authorList>
    </citation>
    <scope>NUCLEOTIDE SEQUENCE [LARGE SCALE GENOMIC DNA]</scope>
    <source>
        <strain evidence="2 3">ATCC 11741</strain>
    </source>
</reference>
<dbReference type="NCBIfam" id="TIGR04320">
    <property type="entry name" value="Surf_Exclu_PgrA"/>
    <property type="match status" value="1"/>
</dbReference>
<feature type="transmembrane region" description="Helical" evidence="1">
    <location>
        <begin position="155"/>
        <end position="172"/>
    </location>
</feature>
<gene>
    <name evidence="2" type="ORF">HMPREF0545_0344</name>
</gene>
<sequence>MSLFVADLINQIRQQFGTQKTIITPKSLEYANKIVAGYNEENWDAFGEHMTDGKSHDDNLIDKVDNNMHTSGLENLGGSLQVWTWDDDGNLYKLPIEKQTMDSMKNSIYETILAMMFDDAYSGWGHAQTFIGYGVYNLGKTSVGVDFVILTIREHLLGIFILSLLCAINSHLMSNSRYFKKYFEKYFK</sequence>
<evidence type="ECO:0000313" key="3">
    <source>
        <dbReference type="Proteomes" id="UP000003531"/>
    </source>
</evidence>
<dbReference type="PATRIC" id="fig|1423799.3.peg.78"/>
<dbReference type="Proteomes" id="UP000003531">
    <property type="component" value="Unassembled WGS sequence"/>
</dbReference>
<name>C2EFC2_9LACO</name>
<keyword evidence="1" id="KW-0472">Membrane</keyword>
<evidence type="ECO:0000313" key="2">
    <source>
        <dbReference type="EMBL" id="EEJ74675.1"/>
    </source>
</evidence>
<dbReference type="EMBL" id="ACGT01000002">
    <property type="protein sequence ID" value="EEJ74675.1"/>
    <property type="molecule type" value="Genomic_DNA"/>
</dbReference>
<keyword evidence="1" id="KW-1133">Transmembrane helix</keyword>
<comment type="caution">
    <text evidence="2">The sequence shown here is derived from an EMBL/GenBank/DDBJ whole genome shotgun (WGS) entry which is preliminary data.</text>
</comment>
<keyword evidence="1" id="KW-0812">Transmembrane</keyword>